<evidence type="ECO:0000313" key="2">
    <source>
        <dbReference type="EMBL" id="OII76093.1"/>
    </source>
</evidence>
<feature type="compositionally biased region" description="Gly residues" evidence="1">
    <location>
        <begin position="1513"/>
        <end position="1524"/>
    </location>
</feature>
<proteinExistence type="predicted"/>
<dbReference type="Proteomes" id="UP000186804">
    <property type="component" value="Unassembled WGS sequence"/>
</dbReference>
<feature type="compositionally biased region" description="Low complexity" evidence="1">
    <location>
        <begin position="666"/>
        <end position="678"/>
    </location>
</feature>
<feature type="compositionally biased region" description="Low complexity" evidence="1">
    <location>
        <begin position="1532"/>
        <end position="1541"/>
    </location>
</feature>
<feature type="compositionally biased region" description="Polar residues" evidence="1">
    <location>
        <begin position="13"/>
        <end position="24"/>
    </location>
</feature>
<feature type="region of interest" description="Disordered" evidence="1">
    <location>
        <begin position="1"/>
        <end position="27"/>
    </location>
</feature>
<dbReference type="EMBL" id="LRBS01000068">
    <property type="protein sequence ID" value="OII76093.1"/>
    <property type="molecule type" value="Genomic_DNA"/>
</dbReference>
<dbReference type="OrthoDB" id="10304546at2759"/>
<gene>
    <name evidence="2" type="ORF">cand_006820</name>
</gene>
<evidence type="ECO:0000313" key="3">
    <source>
        <dbReference type="Proteomes" id="UP000186804"/>
    </source>
</evidence>
<protein>
    <submittedName>
        <fullName evidence="2">Uncharacterized protein</fullName>
    </submittedName>
</protein>
<sequence length="1714" mass="189103">MTNGNWKGDRNDSSQSSRGHLTNSGGKGLQHLAEMLQRAGQGQSYQNRVSFDPQLNLNSGSSNSSIPRNIYNGGGQRAGFGDGYNKERFQSNGYGGTSSSNTGAGNGYHINSEYSSSTVATGYPDGNMMYVGTYGVTQSNYGTYRGAMQAYGGPSGGTSSLQQHQSGSYDDTQQSFAGNFYMNQRNYVMPQITQGYGSIQQGQHHQATRGNSAVPGISVSGSGVYRGTSKYIGSSGAYGVSGGSQGHTQVLQYGTSHHLTSNFGDIPLQQISYGNFPNQNQSLHSISPQVSNTVGIATPQQLYNSYNFSRQSNCGNSSGTPVIGSTSSVINTSNTSMQNTLSTINGKLNVMSGTGSLHHMSNTGGRSMDQLRRHNGGGGSGGGYRRSGPYRHDGRTGRVNSGGSGGSSSGGSGNQGGVGVYSQANIGASGGGPVRSSKDRGPGGGIGPLGSSNVYNKKLINDRSYPTHFITDFREFNLRRELDGRVDNMLPKVYVDKALAAGDEFVRLVSTARSCRIPEIRPALLITSLPNCDSFRLYLSLMKHYRGQNVSKFKLMVATYPETGLCKGWAVVLLLDKNAAVEFLISSHFQWRGICVKAKPLLNPDLFSFNCRFMTGLSENSNETVYQIPKLYVSNLANSEKNLEENLNFDESKNNKDKDIDDNNDDNNNNNNNSNNNNNDDDDGEVREYMNISEKLYQLIEQLGLRNPLEVAYNGNSQRRDVIFVAGRKLYASFRPQKILKVIFELSKFGRTIGELDQKEDDDNEIIVEADKLELLKPKFSKDTDHCTISKYALVNLYKGNICKDSGKTHEYLTANLNGNFELEIDNTEIDAPLDCNLPSSQADDIKLSINILPKDMGDVFPWGIRYFPVGTLGFAGLDLIDSLSRLVRRLHCKNSGHKWFNDVDYEGFPDDHLHLQGFQNVTTASMDISLITTSNTDQNSCTNVTNSGVHIGSLSVMNNVSICNQVVTLDSMVFINGLPNLSGIQIELDFMYKLRNLLNLSKAKCDFWSVELFCFPETERLRGDGFILLPSSCNSKTLLDQFPIDEESGNPNIRISNEVSAWILPYNMYQDVIYEDLKVLAKLLGRLVSFWSYHVNGKRHPLKLLDSIKTKFSTAEINSTKEQELSEDNQNVFHKPLDLNLQALGVAIESIAPLTTSSGYSSISPSEEKSLVGIAVSAEEWLHGLPKLVAEGIDERALDCSVVHFVRTYFFSAENLVSLHPFNLWLEVTNEICETNNEGLIKFEKDDRLAEDSAAIDELSRLLLHPLPSHEIVDTLNNKIVSANHILASILSQHGQIGPLALLDMIDYYIQGQFGLYNMYKGEDNEDDKSSEEISLNLEHSECTEENLVINQNREVSVDIEFKADIASDSENLLSLSLKEGEYRYREIFYKINSEYLRNMPNVTPDSLKNDSDKTDNHEVNLSLNSAVSSKPSLGFSCSLWLERWGNNCVWGSCICSNARESVMEAAINFLRHFALLECRRVFQTIGVGSTCNDPLLAPKRTRATGTPVSTAGGGTSGSGGAPGTNLSHQNSLSSSGGSNTNSNLSTSLLSSANREHLSIADRFEGLWNFRNIQVERRKVRCVSIPGSLPFEKAQKLWSVEYLLALISCGRMRYVPISLAFRTPLYRKNAYRYVQERFRRDSKYVWSHVDQLWSNKLDDVVANAIGFANGDLLHILAPDEGNIQDNLLDPKCCFEMLKRSCKFTTQSKLISDV</sequence>
<dbReference type="RefSeq" id="XP_067067939.1">
    <property type="nucleotide sequence ID" value="XM_067210922.1"/>
</dbReference>
<accession>A0A1J4MT64</accession>
<reference evidence="2 3" key="1">
    <citation type="submission" date="2016-10" db="EMBL/GenBank/DDBJ databases">
        <title>Reductive evolution of mitochondrial metabolism and differential evolution of invasion-related proteins in Cryptosporidium.</title>
        <authorList>
            <person name="Liu S."/>
            <person name="Roellig D.M."/>
            <person name="Guo Y."/>
            <person name="Li N."/>
            <person name="Frace M.A."/>
            <person name="Tang K."/>
            <person name="Zhang L."/>
            <person name="Feng Y."/>
            <person name="Xiao L."/>
        </authorList>
    </citation>
    <scope>NUCLEOTIDE SEQUENCE [LARGE SCALE GENOMIC DNA]</scope>
    <source>
        <strain evidence="2">30847</strain>
    </source>
</reference>
<name>A0A1J4MT64_9CRYT</name>
<keyword evidence="3" id="KW-1185">Reference proteome</keyword>
<dbReference type="VEuPathDB" id="CryptoDB:cand_006820"/>
<feature type="compositionally biased region" description="Gly residues" evidence="1">
    <location>
        <begin position="400"/>
        <end position="419"/>
    </location>
</feature>
<feature type="compositionally biased region" description="Polar residues" evidence="1">
    <location>
        <begin position="352"/>
        <end position="365"/>
    </location>
</feature>
<feature type="region of interest" description="Disordered" evidence="1">
    <location>
        <begin position="1498"/>
        <end position="1541"/>
    </location>
</feature>
<feature type="compositionally biased region" description="Basic and acidic residues" evidence="1">
    <location>
        <begin position="650"/>
        <end position="661"/>
    </location>
</feature>
<dbReference type="GeneID" id="92364867"/>
<feature type="region of interest" description="Disordered" evidence="1">
    <location>
        <begin position="352"/>
        <end position="452"/>
    </location>
</feature>
<evidence type="ECO:0000256" key="1">
    <source>
        <dbReference type="SAM" id="MobiDB-lite"/>
    </source>
</evidence>
<feature type="compositionally biased region" description="Gly residues" evidence="1">
    <location>
        <begin position="376"/>
        <end position="385"/>
    </location>
</feature>
<feature type="region of interest" description="Disordered" evidence="1">
    <location>
        <begin position="646"/>
        <end position="685"/>
    </location>
</feature>
<organism evidence="2 3">
    <name type="scientific">Cryptosporidium andersoni</name>
    <dbReference type="NCBI Taxonomy" id="117008"/>
    <lineage>
        <taxon>Eukaryota</taxon>
        <taxon>Sar</taxon>
        <taxon>Alveolata</taxon>
        <taxon>Apicomplexa</taxon>
        <taxon>Conoidasida</taxon>
        <taxon>Coccidia</taxon>
        <taxon>Eucoccidiorida</taxon>
        <taxon>Eimeriorina</taxon>
        <taxon>Cryptosporidiidae</taxon>
        <taxon>Cryptosporidium</taxon>
    </lineage>
</organism>
<comment type="caution">
    <text evidence="2">The sequence shown here is derived from an EMBL/GenBank/DDBJ whole genome shotgun (WGS) entry which is preliminary data.</text>
</comment>